<gene>
    <name evidence="1" type="ORF">S12H4_26542</name>
</gene>
<comment type="caution">
    <text evidence="1">The sequence shown here is derived from an EMBL/GenBank/DDBJ whole genome shotgun (WGS) entry which is preliminary data.</text>
</comment>
<accession>X1RRM2</accession>
<dbReference type="EMBL" id="BARW01015070">
    <property type="protein sequence ID" value="GAI83308.1"/>
    <property type="molecule type" value="Genomic_DNA"/>
</dbReference>
<reference evidence="1" key="1">
    <citation type="journal article" date="2014" name="Front. Microbiol.">
        <title>High frequency of phylogenetically diverse reductive dehalogenase-homologous genes in deep subseafloor sedimentary metagenomes.</title>
        <authorList>
            <person name="Kawai M."/>
            <person name="Futagami T."/>
            <person name="Toyoda A."/>
            <person name="Takaki Y."/>
            <person name="Nishi S."/>
            <person name="Hori S."/>
            <person name="Arai W."/>
            <person name="Tsubouchi T."/>
            <person name="Morono Y."/>
            <person name="Uchiyama I."/>
            <person name="Ito T."/>
            <person name="Fujiyama A."/>
            <person name="Inagaki F."/>
            <person name="Takami H."/>
        </authorList>
    </citation>
    <scope>NUCLEOTIDE SEQUENCE</scope>
    <source>
        <strain evidence="1">Expedition CK06-06</strain>
    </source>
</reference>
<name>X1RRM2_9ZZZZ</name>
<feature type="non-terminal residue" evidence="1">
    <location>
        <position position="1"/>
    </location>
</feature>
<proteinExistence type="predicted"/>
<protein>
    <submittedName>
        <fullName evidence="1">Uncharacterized protein</fullName>
    </submittedName>
</protein>
<organism evidence="1">
    <name type="scientific">marine sediment metagenome</name>
    <dbReference type="NCBI Taxonomy" id="412755"/>
    <lineage>
        <taxon>unclassified sequences</taxon>
        <taxon>metagenomes</taxon>
        <taxon>ecological metagenomes</taxon>
    </lineage>
</organism>
<sequence>FKRCNAVSGGKRSKYSGVIELSDVIKQGIKEKFARLREMGIKLSWSQGITR</sequence>
<evidence type="ECO:0000313" key="1">
    <source>
        <dbReference type="EMBL" id="GAI83308.1"/>
    </source>
</evidence>
<dbReference type="AlphaFoldDB" id="X1RRM2"/>